<name>A0A7W8M7V3_9BURK</name>
<dbReference type="Proteomes" id="UP000532440">
    <property type="component" value="Unassembled WGS sequence"/>
</dbReference>
<sequence>MNILETILSAQGGGGVRQMADRLGLEQGQAQSAIEALLPMLAGAVSRNAQQPGGLEGLLGALSDGHHQRYLDDPSTLQDESTVQDGNAILGHLFGDREVSRQAAERASAQTGIGADVLRKMLPMLAALLMGGLSKGASQGGMFGSPTAGQGGLGDALGGALGGGAGGGLGQVLGGLLGGGQRPGLGQAQPQAGGGLLEMLTPMLDRNRDGSAMDDILGMAAQFLQRR</sequence>
<dbReference type="AlphaFoldDB" id="A0A7W8M7V3"/>
<evidence type="ECO:0000313" key="1">
    <source>
        <dbReference type="EMBL" id="MBB5271168.1"/>
    </source>
</evidence>
<keyword evidence="2" id="KW-1185">Reference proteome</keyword>
<accession>A0A7W8M7V3</accession>
<organism evidence="1 2">
    <name type="scientific">Quisquiliibacterium transsilvanicum</name>
    <dbReference type="NCBI Taxonomy" id="1549638"/>
    <lineage>
        <taxon>Bacteria</taxon>
        <taxon>Pseudomonadati</taxon>
        <taxon>Pseudomonadota</taxon>
        <taxon>Betaproteobacteria</taxon>
        <taxon>Burkholderiales</taxon>
        <taxon>Burkholderiaceae</taxon>
        <taxon>Quisquiliibacterium</taxon>
    </lineage>
</organism>
<dbReference type="Pfam" id="PF06078">
    <property type="entry name" value="DUF937"/>
    <property type="match status" value="1"/>
</dbReference>
<comment type="caution">
    <text evidence="1">The sequence shown here is derived from an EMBL/GenBank/DDBJ whole genome shotgun (WGS) entry which is preliminary data.</text>
</comment>
<dbReference type="EMBL" id="JACHGB010000002">
    <property type="protein sequence ID" value="MBB5271168.1"/>
    <property type="molecule type" value="Genomic_DNA"/>
</dbReference>
<proteinExistence type="predicted"/>
<evidence type="ECO:0008006" key="3">
    <source>
        <dbReference type="Google" id="ProtNLM"/>
    </source>
</evidence>
<reference evidence="1 2" key="1">
    <citation type="submission" date="2020-08" db="EMBL/GenBank/DDBJ databases">
        <title>Genomic Encyclopedia of Type Strains, Phase IV (KMG-IV): sequencing the most valuable type-strain genomes for metagenomic binning, comparative biology and taxonomic classification.</title>
        <authorList>
            <person name="Goeker M."/>
        </authorList>
    </citation>
    <scope>NUCLEOTIDE SEQUENCE [LARGE SCALE GENOMIC DNA]</scope>
    <source>
        <strain evidence="1 2">DSM 29781</strain>
    </source>
</reference>
<dbReference type="RefSeq" id="WP_183965191.1">
    <property type="nucleotide sequence ID" value="NZ_BAABEW010000017.1"/>
</dbReference>
<gene>
    <name evidence="1" type="ORF">HNQ70_001172</name>
</gene>
<evidence type="ECO:0000313" key="2">
    <source>
        <dbReference type="Proteomes" id="UP000532440"/>
    </source>
</evidence>
<dbReference type="InterPro" id="IPR009282">
    <property type="entry name" value="DUF937"/>
</dbReference>
<protein>
    <recommendedName>
        <fullName evidence="3">DUF937 domain-containing protein</fullName>
    </recommendedName>
</protein>